<keyword evidence="6 11" id="KW-0812">Transmembrane</keyword>
<evidence type="ECO:0000256" key="9">
    <source>
        <dbReference type="ARBA" id="ARBA00023012"/>
    </source>
</evidence>
<evidence type="ECO:0000313" key="15">
    <source>
        <dbReference type="Proteomes" id="UP000078486"/>
    </source>
</evidence>
<dbReference type="Pfam" id="PF00512">
    <property type="entry name" value="HisKA"/>
    <property type="match status" value="1"/>
</dbReference>
<feature type="transmembrane region" description="Helical" evidence="11">
    <location>
        <begin position="12"/>
        <end position="32"/>
    </location>
</feature>
<evidence type="ECO:0000256" key="6">
    <source>
        <dbReference type="ARBA" id="ARBA00022692"/>
    </source>
</evidence>
<keyword evidence="9" id="KW-0902">Two-component regulatory system</keyword>
<dbReference type="GO" id="GO:0005886">
    <property type="term" value="C:plasma membrane"/>
    <property type="evidence" value="ECO:0007669"/>
    <property type="project" value="TreeGrafter"/>
</dbReference>
<keyword evidence="4" id="KW-0597">Phosphoprotein</keyword>
<evidence type="ECO:0000313" key="14">
    <source>
        <dbReference type="EMBL" id="OAM91114.1"/>
    </source>
</evidence>
<dbReference type="InterPro" id="IPR003660">
    <property type="entry name" value="HAMP_dom"/>
</dbReference>
<dbReference type="GO" id="GO:0000155">
    <property type="term" value="F:phosphorelay sensor kinase activity"/>
    <property type="evidence" value="ECO:0007669"/>
    <property type="project" value="InterPro"/>
</dbReference>
<dbReference type="PANTHER" id="PTHR45436">
    <property type="entry name" value="SENSOR HISTIDINE KINASE YKOH"/>
    <property type="match status" value="1"/>
</dbReference>
<dbReference type="InterPro" id="IPR036097">
    <property type="entry name" value="HisK_dim/P_sf"/>
</dbReference>
<dbReference type="EMBL" id="LRRQ01000040">
    <property type="protein sequence ID" value="OAM91114.1"/>
    <property type="molecule type" value="Genomic_DNA"/>
</dbReference>
<dbReference type="Gene3D" id="3.30.565.10">
    <property type="entry name" value="Histidine kinase-like ATPase, C-terminal domain"/>
    <property type="match status" value="1"/>
</dbReference>
<dbReference type="PANTHER" id="PTHR45436:SF5">
    <property type="entry name" value="SENSOR HISTIDINE KINASE TRCS"/>
    <property type="match status" value="1"/>
</dbReference>
<sequence length="486" mass="53451">MPRLTHSIRWRVQVWHGLILLVALAALSIVVNRLAWQSQLTRIDATLEQAEKHLVRALFSSIPREDLDRQTPPDILLRKFVREKRFVIPPELAPTYTDTAPGHHWFVCTDADGSILIKTPNAPPGYIPPPAAASDTGAFLTRGRHRESAHTLPGGITFAYGRDITPDLDARRRFAGSLALLALALWATGLIGGWWLAGRALRPIRAISRTATRIAAGDLAERIDTSDTDNELDQLGRVLNETFDRLAAALERQRRFTADASHELRTPLTILLSETQRALKRDRTPDDYRAILATCRETGLRMRRLIEALLLLARQETASHLPARVSCDLAGILRETARQLAPLAADRGINLHLDLRPAPVRADPETLAILAANLLSNAIDHHRPDGDRNIWLATETAPDQSAARVVVRDDGPGIPPGDLPHIFERFHRADKARTATPTPHAGLGLAIAQAIAQNHAATLAARNNTPPPGATFELVLPAVRDREKPA</sequence>
<dbReference type="InterPro" id="IPR050428">
    <property type="entry name" value="TCS_sensor_his_kinase"/>
</dbReference>
<keyword evidence="7 14" id="KW-0418">Kinase</keyword>
<dbReference type="STRING" id="1184151.AW736_04885"/>
<comment type="caution">
    <text evidence="14">The sequence shown here is derived from an EMBL/GenBank/DDBJ whole genome shotgun (WGS) entry which is preliminary data.</text>
</comment>
<gene>
    <name evidence="14" type="ORF">AW736_04885</name>
</gene>
<dbReference type="SMART" id="SM00388">
    <property type="entry name" value="HisKA"/>
    <property type="match status" value="1"/>
</dbReference>
<dbReference type="SMART" id="SM00387">
    <property type="entry name" value="HATPase_c"/>
    <property type="match status" value="1"/>
</dbReference>
<dbReference type="Pfam" id="PF02518">
    <property type="entry name" value="HATPase_c"/>
    <property type="match status" value="1"/>
</dbReference>
<evidence type="ECO:0000256" key="4">
    <source>
        <dbReference type="ARBA" id="ARBA00022553"/>
    </source>
</evidence>
<keyword evidence="15" id="KW-1185">Reference proteome</keyword>
<comment type="catalytic activity">
    <reaction evidence="1">
        <text>ATP + protein L-histidine = ADP + protein N-phospho-L-histidine.</text>
        <dbReference type="EC" id="2.7.13.3"/>
    </reaction>
</comment>
<dbReference type="CDD" id="cd06225">
    <property type="entry name" value="HAMP"/>
    <property type="match status" value="1"/>
</dbReference>
<dbReference type="InterPro" id="IPR036890">
    <property type="entry name" value="HATPase_C_sf"/>
</dbReference>
<evidence type="ECO:0000256" key="2">
    <source>
        <dbReference type="ARBA" id="ARBA00004370"/>
    </source>
</evidence>
<dbReference type="Pfam" id="PF00672">
    <property type="entry name" value="HAMP"/>
    <property type="match status" value="1"/>
</dbReference>
<keyword evidence="5" id="KW-0808">Transferase</keyword>
<evidence type="ECO:0000256" key="8">
    <source>
        <dbReference type="ARBA" id="ARBA00022989"/>
    </source>
</evidence>
<proteinExistence type="predicted"/>
<dbReference type="Proteomes" id="UP000078486">
    <property type="component" value="Unassembled WGS sequence"/>
</dbReference>
<evidence type="ECO:0000256" key="11">
    <source>
        <dbReference type="SAM" id="Phobius"/>
    </source>
</evidence>
<dbReference type="CDD" id="cd00075">
    <property type="entry name" value="HATPase"/>
    <property type="match status" value="1"/>
</dbReference>
<dbReference type="SUPFAM" id="SSF158472">
    <property type="entry name" value="HAMP domain-like"/>
    <property type="match status" value="1"/>
</dbReference>
<reference evidence="14 15" key="1">
    <citation type="submission" date="2016-01" db="EMBL/GenBank/DDBJ databases">
        <title>High potential of lignocellulose degradation of a new Verrucomicrobia species.</title>
        <authorList>
            <person name="Wang Y."/>
            <person name="Shi Y."/>
            <person name="Qiu Z."/>
            <person name="Liu S."/>
            <person name="Yang H."/>
        </authorList>
    </citation>
    <scope>NUCLEOTIDE SEQUENCE [LARGE SCALE GENOMIC DNA]</scope>
    <source>
        <strain evidence="14 15">TSB47</strain>
    </source>
</reference>
<dbReference type="InterPro" id="IPR004358">
    <property type="entry name" value="Sig_transdc_His_kin-like_C"/>
</dbReference>
<dbReference type="PRINTS" id="PR00344">
    <property type="entry name" value="BCTRLSENSOR"/>
</dbReference>
<dbReference type="InterPro" id="IPR003594">
    <property type="entry name" value="HATPase_dom"/>
</dbReference>
<evidence type="ECO:0000259" key="13">
    <source>
        <dbReference type="PROSITE" id="PS50885"/>
    </source>
</evidence>
<evidence type="ECO:0000259" key="12">
    <source>
        <dbReference type="PROSITE" id="PS50109"/>
    </source>
</evidence>
<evidence type="ECO:0000256" key="3">
    <source>
        <dbReference type="ARBA" id="ARBA00012438"/>
    </source>
</evidence>
<comment type="subcellular location">
    <subcellularLocation>
        <location evidence="2">Membrane</location>
    </subcellularLocation>
</comment>
<evidence type="ECO:0000256" key="1">
    <source>
        <dbReference type="ARBA" id="ARBA00000085"/>
    </source>
</evidence>
<feature type="domain" description="Histidine kinase" evidence="12">
    <location>
        <begin position="259"/>
        <end position="480"/>
    </location>
</feature>
<dbReference type="AlphaFoldDB" id="A0A178IMK1"/>
<dbReference type="PROSITE" id="PS50109">
    <property type="entry name" value="HIS_KIN"/>
    <property type="match status" value="1"/>
</dbReference>
<name>A0A178IMK1_9BACT</name>
<dbReference type="InterPro" id="IPR003661">
    <property type="entry name" value="HisK_dim/P_dom"/>
</dbReference>
<dbReference type="RefSeq" id="WP_068769105.1">
    <property type="nucleotide sequence ID" value="NZ_CP109796.1"/>
</dbReference>
<protein>
    <recommendedName>
        <fullName evidence="3">histidine kinase</fullName>
        <ecNumber evidence="3">2.7.13.3</ecNumber>
    </recommendedName>
</protein>
<evidence type="ECO:0000256" key="5">
    <source>
        <dbReference type="ARBA" id="ARBA00022679"/>
    </source>
</evidence>
<keyword evidence="8 11" id="KW-1133">Transmembrane helix</keyword>
<dbReference type="Gene3D" id="1.10.287.130">
    <property type="match status" value="1"/>
</dbReference>
<dbReference type="EC" id="2.7.13.3" evidence="3"/>
<dbReference type="CDD" id="cd00082">
    <property type="entry name" value="HisKA"/>
    <property type="match status" value="1"/>
</dbReference>
<dbReference type="Gene3D" id="6.10.340.10">
    <property type="match status" value="1"/>
</dbReference>
<feature type="domain" description="HAMP" evidence="13">
    <location>
        <begin position="198"/>
        <end position="251"/>
    </location>
</feature>
<dbReference type="PROSITE" id="PS50885">
    <property type="entry name" value="HAMP"/>
    <property type="match status" value="1"/>
</dbReference>
<feature type="transmembrane region" description="Helical" evidence="11">
    <location>
        <begin position="178"/>
        <end position="197"/>
    </location>
</feature>
<evidence type="ECO:0000256" key="10">
    <source>
        <dbReference type="ARBA" id="ARBA00023136"/>
    </source>
</evidence>
<accession>A0A178IMK1</accession>
<dbReference type="SUPFAM" id="SSF55874">
    <property type="entry name" value="ATPase domain of HSP90 chaperone/DNA topoisomerase II/histidine kinase"/>
    <property type="match status" value="1"/>
</dbReference>
<dbReference type="SMART" id="SM00304">
    <property type="entry name" value="HAMP"/>
    <property type="match status" value="1"/>
</dbReference>
<organism evidence="14 15">
    <name type="scientific">Termitidicoccus mucosus</name>
    <dbReference type="NCBI Taxonomy" id="1184151"/>
    <lineage>
        <taxon>Bacteria</taxon>
        <taxon>Pseudomonadati</taxon>
        <taxon>Verrucomicrobiota</taxon>
        <taxon>Opitutia</taxon>
        <taxon>Opitutales</taxon>
        <taxon>Opitutaceae</taxon>
        <taxon>Termitidicoccus</taxon>
    </lineage>
</organism>
<dbReference type="InterPro" id="IPR005467">
    <property type="entry name" value="His_kinase_dom"/>
</dbReference>
<dbReference type="SUPFAM" id="SSF47384">
    <property type="entry name" value="Homodimeric domain of signal transducing histidine kinase"/>
    <property type="match status" value="1"/>
</dbReference>
<keyword evidence="10 11" id="KW-0472">Membrane</keyword>
<evidence type="ECO:0000256" key="7">
    <source>
        <dbReference type="ARBA" id="ARBA00022777"/>
    </source>
</evidence>